<dbReference type="InterPro" id="IPR037439">
    <property type="entry name" value="Branching_enzy"/>
</dbReference>
<protein>
    <recommendedName>
        <fullName evidence="10">1,4-alpha-glucan branching enzyme GlgB</fullName>
        <ecNumber evidence="10">2.4.1.18</ecNumber>
    </recommendedName>
    <alternativeName>
        <fullName evidence="10">1,4-alpha-D-glucan:1,4-alpha-D-glucan 6-glucosyl-transferase</fullName>
    </alternativeName>
    <alternativeName>
        <fullName evidence="10">Alpha-(1-&gt;4)-glucan branching enzyme</fullName>
    </alternativeName>
    <alternativeName>
        <fullName evidence="10">Glycogen branching enzyme</fullName>
        <shortName evidence="10">BE</shortName>
    </alternativeName>
</protein>
<keyword evidence="6 10" id="KW-0328">Glycosyltransferase</keyword>
<dbReference type="Gene3D" id="2.60.40.1180">
    <property type="entry name" value="Golgi alpha-mannosidase II"/>
    <property type="match status" value="1"/>
</dbReference>
<dbReference type="PANTHER" id="PTHR43651:SF3">
    <property type="entry name" value="1,4-ALPHA-GLUCAN-BRANCHING ENZYME"/>
    <property type="match status" value="1"/>
</dbReference>
<dbReference type="InterPro" id="IPR013783">
    <property type="entry name" value="Ig-like_fold"/>
</dbReference>
<dbReference type="FunFam" id="2.60.40.10:FF:000169">
    <property type="entry name" value="1,4-alpha-glucan branching enzyme GlgB"/>
    <property type="match status" value="1"/>
</dbReference>
<dbReference type="NCBIfam" id="NF003811">
    <property type="entry name" value="PRK05402.1"/>
    <property type="match status" value="1"/>
</dbReference>
<dbReference type="Gene3D" id="3.20.20.80">
    <property type="entry name" value="Glycosidases"/>
    <property type="match status" value="1"/>
</dbReference>
<feature type="domain" description="Glycosyl hydrolase family 13 catalytic" evidence="12">
    <location>
        <begin position="156"/>
        <end position="505"/>
    </location>
</feature>
<dbReference type="NCBIfam" id="NF008967">
    <property type="entry name" value="PRK12313.1"/>
    <property type="match status" value="1"/>
</dbReference>
<dbReference type="Pfam" id="PF02922">
    <property type="entry name" value="CBM_48"/>
    <property type="match status" value="1"/>
</dbReference>
<dbReference type="OrthoDB" id="9800174at2"/>
<name>A0A4P8L4W0_9BACT</name>
<sequence>MTEKEKVFLTDYDLHLWMEGTHYRAYEKMGAHVAELDGVRGTHFAVWAPNAERVSVVGDFNQWDETANPLECRGDSGIWEGFIAGVGQGALYKYAIHSRYNGYRVQKADPYGFACEIRPQTASVVWDIGGYTWNDDLWMSERGGRNALDAPISIYEVHLGSWMRVPEEGHRWLTYRELAPKLAAYVKEMGFTHVELLPVSEHPFDGSWGYQTVGYFAPTSRYGTPQDFMYFVDVLHQNGIGVILDWVPAHFPRDEHGLGYFDGTHLYEHADPRLGVHRDWGTFIFNFGRREVAMFLLSNAIFWLERYHIDGLRVDAVASMIYLDYSRKEGEWIPNKYGGRENLEAIDFLKRFNTLVYQEHPNAMTIAEESTAWPMVSRPVHLGGLGFGFKWNMGWMHDTLTYMSKDPIFRKYHHNTLTFSLLYAFHENFVLPFSHDEVVHGKGSMLGKMPGDNWQKFANLRLLYGYMFTHPGKKLLFMGSEWGQWSEWNHDTSLEWHLLDYVPHQGLKRWVRDCNTLMRGEPALHQKDFDPSGFHWVECHDSEQSTLAYRRHGRQPDDTLVCVFNFTPVPRCNYRVGVPKGGYWKEVLNSDAEIYGGSGMGNLGGAETTPVASHGEFQSLNITLPPLAAVVFKWERDET</sequence>
<reference evidence="13 14" key="2">
    <citation type="submission" date="2019-05" db="EMBL/GenBank/DDBJ databases">
        <authorList>
            <person name="Suflita J.M."/>
            <person name="Marks C.R."/>
        </authorList>
    </citation>
    <scope>NUCLEOTIDE SEQUENCE [LARGE SCALE GENOMIC DNA]</scope>
    <source>
        <strain evidence="13 14">ALDC</strain>
    </source>
</reference>
<dbReference type="AlphaFoldDB" id="A0A4P8L4W0"/>
<evidence type="ECO:0000256" key="1">
    <source>
        <dbReference type="ARBA" id="ARBA00000826"/>
    </source>
</evidence>
<keyword evidence="7 10" id="KW-0808">Transferase</keyword>
<comment type="catalytic activity">
    <reaction evidence="1 10">
        <text>Transfers a segment of a (1-&gt;4)-alpha-D-glucan chain to a primary hydroxy group in a similar glucan chain.</text>
        <dbReference type="EC" id="2.4.1.18"/>
    </reaction>
</comment>
<dbReference type="GO" id="GO:0005978">
    <property type="term" value="P:glycogen biosynthetic process"/>
    <property type="evidence" value="ECO:0007669"/>
    <property type="project" value="UniProtKB-UniRule"/>
</dbReference>
<dbReference type="Pfam" id="PF02806">
    <property type="entry name" value="Alpha-amylase_C"/>
    <property type="match status" value="1"/>
</dbReference>
<gene>
    <name evidence="10 13" type="primary">glgB</name>
    <name evidence="13" type="ORF">FDQ92_12850</name>
</gene>
<dbReference type="NCBIfam" id="TIGR01515">
    <property type="entry name" value="branching_enzym"/>
    <property type="match status" value="1"/>
</dbReference>
<dbReference type="SUPFAM" id="SSF51011">
    <property type="entry name" value="Glycosyl hydrolase domain"/>
    <property type="match status" value="1"/>
</dbReference>
<comment type="subunit">
    <text evidence="10">Monomer.</text>
</comment>
<dbReference type="SUPFAM" id="SSF81296">
    <property type="entry name" value="E set domains"/>
    <property type="match status" value="1"/>
</dbReference>
<evidence type="ECO:0000256" key="9">
    <source>
        <dbReference type="ARBA" id="ARBA00023277"/>
    </source>
</evidence>
<reference evidence="13 14" key="1">
    <citation type="submission" date="2019-05" db="EMBL/GenBank/DDBJ databases">
        <title>The Complete Genome Sequence of the n-alkane-degrading Desulfoglaeba alkanexedens ALDC reveals multiple alkylsuccinate synthase gene clusters.</title>
        <authorList>
            <person name="Callaghan A.V."/>
            <person name="Davidova I.A."/>
            <person name="Duncan K.E."/>
            <person name="Morris B."/>
            <person name="McInerney M.J."/>
        </authorList>
    </citation>
    <scope>NUCLEOTIDE SEQUENCE [LARGE SCALE GENOMIC DNA]</scope>
    <source>
        <strain evidence="13 14">ALDC</strain>
    </source>
</reference>
<dbReference type="PANTHER" id="PTHR43651">
    <property type="entry name" value="1,4-ALPHA-GLUCAN-BRANCHING ENZYME"/>
    <property type="match status" value="1"/>
</dbReference>
<dbReference type="GO" id="GO:0043169">
    <property type="term" value="F:cation binding"/>
    <property type="evidence" value="ECO:0007669"/>
    <property type="project" value="InterPro"/>
</dbReference>
<comment type="pathway">
    <text evidence="3 10">Glycan biosynthesis; glycogen biosynthesis.</text>
</comment>
<dbReference type="EMBL" id="CP040098">
    <property type="protein sequence ID" value="QCQ22979.1"/>
    <property type="molecule type" value="Genomic_DNA"/>
</dbReference>
<dbReference type="CDD" id="cd11322">
    <property type="entry name" value="AmyAc_Glg_BE"/>
    <property type="match status" value="1"/>
</dbReference>
<dbReference type="InterPro" id="IPR014756">
    <property type="entry name" value="Ig_E-set"/>
</dbReference>
<keyword evidence="9 10" id="KW-0119">Carbohydrate metabolism</keyword>
<dbReference type="SMART" id="SM00642">
    <property type="entry name" value="Aamy"/>
    <property type="match status" value="1"/>
</dbReference>
<evidence type="ECO:0000256" key="5">
    <source>
        <dbReference type="ARBA" id="ARBA00022600"/>
    </source>
</evidence>
<evidence type="ECO:0000256" key="3">
    <source>
        <dbReference type="ARBA" id="ARBA00004964"/>
    </source>
</evidence>
<evidence type="ECO:0000256" key="11">
    <source>
        <dbReference type="PIRSR" id="PIRSR000463-1"/>
    </source>
</evidence>
<dbReference type="CDD" id="cd02855">
    <property type="entry name" value="E_set_GBE_prok_N"/>
    <property type="match status" value="1"/>
</dbReference>
<comment type="similarity">
    <text evidence="4 10">Belongs to the glycosyl hydrolase 13 family. GlgB subfamily.</text>
</comment>
<dbReference type="HAMAP" id="MF_00685">
    <property type="entry name" value="GlgB"/>
    <property type="match status" value="1"/>
</dbReference>
<dbReference type="InterPro" id="IPR006407">
    <property type="entry name" value="GlgB"/>
</dbReference>
<dbReference type="GO" id="GO:0005829">
    <property type="term" value="C:cytosol"/>
    <property type="evidence" value="ECO:0007669"/>
    <property type="project" value="TreeGrafter"/>
</dbReference>
<dbReference type="InterPro" id="IPR006048">
    <property type="entry name" value="A-amylase/branching_C"/>
</dbReference>
<dbReference type="InterPro" id="IPR004193">
    <property type="entry name" value="Glyco_hydro_13_N"/>
</dbReference>
<dbReference type="InterPro" id="IPR017853">
    <property type="entry name" value="GH"/>
</dbReference>
<dbReference type="KEGG" id="dax:FDQ92_12850"/>
<proteinExistence type="inferred from homology"/>
<feature type="active site" description="Nucleophile" evidence="10 11">
    <location>
        <position position="315"/>
    </location>
</feature>
<dbReference type="GO" id="GO:0003844">
    <property type="term" value="F:1,4-alpha-glucan branching enzyme activity"/>
    <property type="evidence" value="ECO:0007669"/>
    <property type="project" value="UniProtKB-UniRule"/>
</dbReference>
<evidence type="ECO:0000313" key="13">
    <source>
        <dbReference type="EMBL" id="QCQ22979.1"/>
    </source>
</evidence>
<keyword evidence="8 10" id="KW-0320">Glycogen biosynthesis</keyword>
<keyword evidence="14" id="KW-1185">Reference proteome</keyword>
<keyword evidence="5 10" id="KW-0321">Glycogen metabolism</keyword>
<dbReference type="InterPro" id="IPR044143">
    <property type="entry name" value="GlgB_N_E_set_prok"/>
</dbReference>
<dbReference type="FunFam" id="2.60.40.1180:FF:000002">
    <property type="entry name" value="1,4-alpha-glucan branching enzyme GlgB"/>
    <property type="match status" value="1"/>
</dbReference>
<dbReference type="Proteomes" id="UP000298602">
    <property type="component" value="Chromosome"/>
</dbReference>
<feature type="active site" description="Proton donor" evidence="10 11">
    <location>
        <position position="368"/>
    </location>
</feature>
<dbReference type="PIRSF" id="PIRSF000463">
    <property type="entry name" value="GlgB"/>
    <property type="match status" value="1"/>
</dbReference>
<evidence type="ECO:0000256" key="10">
    <source>
        <dbReference type="HAMAP-Rule" id="MF_00685"/>
    </source>
</evidence>
<dbReference type="SUPFAM" id="SSF51445">
    <property type="entry name" value="(Trans)glycosidases"/>
    <property type="match status" value="1"/>
</dbReference>
<evidence type="ECO:0000256" key="8">
    <source>
        <dbReference type="ARBA" id="ARBA00023056"/>
    </source>
</evidence>
<dbReference type="EC" id="2.4.1.18" evidence="10"/>
<dbReference type="FunFam" id="3.20.20.80:FF:000003">
    <property type="entry name" value="1,4-alpha-glucan branching enzyme GlgB"/>
    <property type="match status" value="1"/>
</dbReference>
<dbReference type="UniPathway" id="UPA00164"/>
<comment type="function">
    <text evidence="2 10">Catalyzes the formation of the alpha-1,6-glucosidic linkages in glycogen by scission of a 1,4-alpha-linked oligosaccharide from growing alpha-1,4-glucan chains and the subsequent attachment of the oligosaccharide to the alpha-1,6 position.</text>
</comment>
<dbReference type="GO" id="GO:0004553">
    <property type="term" value="F:hydrolase activity, hydrolyzing O-glycosyl compounds"/>
    <property type="evidence" value="ECO:0007669"/>
    <property type="project" value="InterPro"/>
</dbReference>
<evidence type="ECO:0000313" key="14">
    <source>
        <dbReference type="Proteomes" id="UP000298602"/>
    </source>
</evidence>
<dbReference type="InterPro" id="IPR013780">
    <property type="entry name" value="Glyco_hydro_b"/>
</dbReference>
<accession>A0A4P8L4W0</accession>
<evidence type="ECO:0000259" key="12">
    <source>
        <dbReference type="SMART" id="SM00642"/>
    </source>
</evidence>
<dbReference type="InterPro" id="IPR006047">
    <property type="entry name" value="GH13_cat_dom"/>
</dbReference>
<evidence type="ECO:0000256" key="4">
    <source>
        <dbReference type="ARBA" id="ARBA00009000"/>
    </source>
</evidence>
<evidence type="ECO:0000256" key="6">
    <source>
        <dbReference type="ARBA" id="ARBA00022676"/>
    </source>
</evidence>
<evidence type="ECO:0000256" key="2">
    <source>
        <dbReference type="ARBA" id="ARBA00002953"/>
    </source>
</evidence>
<dbReference type="Gene3D" id="2.60.40.10">
    <property type="entry name" value="Immunoglobulins"/>
    <property type="match status" value="1"/>
</dbReference>
<dbReference type="Pfam" id="PF00128">
    <property type="entry name" value="Alpha-amylase"/>
    <property type="match status" value="1"/>
</dbReference>
<evidence type="ECO:0000256" key="7">
    <source>
        <dbReference type="ARBA" id="ARBA00022679"/>
    </source>
</evidence>
<organism evidence="13 14">
    <name type="scientific">Desulfoglaeba alkanexedens ALDC</name>
    <dbReference type="NCBI Taxonomy" id="980445"/>
    <lineage>
        <taxon>Bacteria</taxon>
        <taxon>Pseudomonadati</taxon>
        <taxon>Thermodesulfobacteriota</taxon>
        <taxon>Syntrophobacteria</taxon>
        <taxon>Syntrophobacterales</taxon>
        <taxon>Syntrophobacteraceae</taxon>
        <taxon>Desulfoglaeba</taxon>
    </lineage>
</organism>
<dbReference type="RefSeq" id="WP_137425262.1">
    <property type="nucleotide sequence ID" value="NZ_CP040098.1"/>
</dbReference>